<sequence>MTPFASPQAIAARTLVRAALAAALALACARPAGAQLYQVTDLGTLGGVRGSGASALGGNGLAVGYSFITGAN</sequence>
<organism evidence="2 3">
    <name type="scientific">Eiseniibacteriota bacterium</name>
    <dbReference type="NCBI Taxonomy" id="2212470"/>
    <lineage>
        <taxon>Bacteria</taxon>
        <taxon>Candidatus Eiseniibacteriota</taxon>
    </lineage>
</organism>
<accession>A0A933W903</accession>
<evidence type="ECO:0000256" key="1">
    <source>
        <dbReference type="SAM" id="SignalP"/>
    </source>
</evidence>
<dbReference type="AlphaFoldDB" id="A0A933W903"/>
<feature type="signal peptide" evidence="1">
    <location>
        <begin position="1"/>
        <end position="34"/>
    </location>
</feature>
<comment type="caution">
    <text evidence="2">The sequence shown here is derived from an EMBL/GenBank/DDBJ whole genome shotgun (WGS) entry which is preliminary data.</text>
</comment>
<feature type="non-terminal residue" evidence="2">
    <location>
        <position position="72"/>
    </location>
</feature>
<dbReference type="Proteomes" id="UP000696931">
    <property type="component" value="Unassembled WGS sequence"/>
</dbReference>
<reference evidence="2" key="1">
    <citation type="submission" date="2020-07" db="EMBL/GenBank/DDBJ databases">
        <title>Huge and variable diversity of episymbiotic CPR bacteria and DPANN archaea in groundwater ecosystems.</title>
        <authorList>
            <person name="He C.Y."/>
            <person name="Keren R."/>
            <person name="Whittaker M."/>
            <person name="Farag I.F."/>
            <person name="Doudna J."/>
            <person name="Cate J.H.D."/>
            <person name="Banfield J.F."/>
        </authorList>
    </citation>
    <scope>NUCLEOTIDE SEQUENCE</scope>
    <source>
        <strain evidence="2">NC_groundwater_1813_Pr3_B-0.1um_71_17</strain>
    </source>
</reference>
<name>A0A933W903_UNCEI</name>
<gene>
    <name evidence="2" type="ORF">HZA61_00255</name>
</gene>
<evidence type="ECO:0000313" key="3">
    <source>
        <dbReference type="Proteomes" id="UP000696931"/>
    </source>
</evidence>
<evidence type="ECO:0000313" key="2">
    <source>
        <dbReference type="EMBL" id="MBI5167894.1"/>
    </source>
</evidence>
<feature type="chain" id="PRO_5038095678" evidence="1">
    <location>
        <begin position="35"/>
        <end position="72"/>
    </location>
</feature>
<dbReference type="EMBL" id="JACRIW010000003">
    <property type="protein sequence ID" value="MBI5167894.1"/>
    <property type="molecule type" value="Genomic_DNA"/>
</dbReference>
<proteinExistence type="predicted"/>
<keyword evidence="1" id="KW-0732">Signal</keyword>
<protein>
    <submittedName>
        <fullName evidence="2">Uncharacterized protein</fullName>
    </submittedName>
</protein>